<dbReference type="CDD" id="cd07033">
    <property type="entry name" value="TPP_PYR_DXS_TK_like"/>
    <property type="match status" value="1"/>
</dbReference>
<dbReference type="PANTHER" id="PTHR43825:SF5">
    <property type="entry name" value="HYPOTHETICAL TRANSKETOLASE FAMILY PROTEIN"/>
    <property type="match status" value="1"/>
</dbReference>
<dbReference type="AlphaFoldDB" id="A0A382EXX5"/>
<gene>
    <name evidence="2" type="ORF">METZ01_LOCUS208133</name>
</gene>
<feature type="non-terminal residue" evidence="2">
    <location>
        <position position="1"/>
    </location>
</feature>
<dbReference type="EMBL" id="UINC01046807">
    <property type="protein sequence ID" value="SVB55279.1"/>
    <property type="molecule type" value="Genomic_DNA"/>
</dbReference>
<protein>
    <recommendedName>
        <fullName evidence="1">Transketolase-like pyrimidine-binding domain-containing protein</fullName>
    </recommendedName>
</protein>
<evidence type="ECO:0000259" key="1">
    <source>
        <dbReference type="SMART" id="SM00861"/>
    </source>
</evidence>
<proteinExistence type="predicted"/>
<evidence type="ECO:0000313" key="2">
    <source>
        <dbReference type="EMBL" id="SVB55279.1"/>
    </source>
</evidence>
<dbReference type="InterPro" id="IPR029061">
    <property type="entry name" value="THDP-binding"/>
</dbReference>
<dbReference type="Gene3D" id="3.40.50.970">
    <property type="match status" value="1"/>
</dbReference>
<accession>A0A382EXX5</accession>
<feature type="domain" description="Transketolase-like pyrimidine-binding" evidence="1">
    <location>
        <begin position="1"/>
        <end position="149"/>
    </location>
</feature>
<dbReference type="SUPFAM" id="SSF52518">
    <property type="entry name" value="Thiamin diphosphate-binding fold (THDP-binding)"/>
    <property type="match status" value="1"/>
</dbReference>
<dbReference type="InterPro" id="IPR051157">
    <property type="entry name" value="PDH/Transketolase"/>
</dbReference>
<sequence length="149" mass="16849">VEIAEKDDRLVLLHGDVEQEMSEYASRWPEKFFNFGLTEQSMISIAAGMALEGLRPLVYSITPFVLERPFEQVKIDIDEQNLPVLLMGYSDYPSHGPTHRPVNAPALCSAFKNIKAYFPETSAQVKEAMLEAWESDAPAFISLKRDNEI</sequence>
<dbReference type="PANTHER" id="PTHR43825">
    <property type="entry name" value="PYRUVATE DEHYDROGENASE E1 COMPONENT"/>
    <property type="match status" value="1"/>
</dbReference>
<dbReference type="InterPro" id="IPR005475">
    <property type="entry name" value="Transketolase-like_Pyr-bd"/>
</dbReference>
<dbReference type="SMART" id="SM00861">
    <property type="entry name" value="Transket_pyr"/>
    <property type="match status" value="1"/>
</dbReference>
<dbReference type="Pfam" id="PF02779">
    <property type="entry name" value="Transket_pyr"/>
    <property type="match status" value="1"/>
</dbReference>
<organism evidence="2">
    <name type="scientific">marine metagenome</name>
    <dbReference type="NCBI Taxonomy" id="408172"/>
    <lineage>
        <taxon>unclassified sequences</taxon>
        <taxon>metagenomes</taxon>
        <taxon>ecological metagenomes</taxon>
    </lineage>
</organism>
<name>A0A382EXX5_9ZZZZ</name>
<reference evidence="2" key="1">
    <citation type="submission" date="2018-05" db="EMBL/GenBank/DDBJ databases">
        <authorList>
            <person name="Lanie J.A."/>
            <person name="Ng W.-L."/>
            <person name="Kazmierczak K.M."/>
            <person name="Andrzejewski T.M."/>
            <person name="Davidsen T.M."/>
            <person name="Wayne K.J."/>
            <person name="Tettelin H."/>
            <person name="Glass J.I."/>
            <person name="Rusch D."/>
            <person name="Podicherti R."/>
            <person name="Tsui H.-C.T."/>
            <person name="Winkler M.E."/>
        </authorList>
    </citation>
    <scope>NUCLEOTIDE SEQUENCE</scope>
</reference>